<keyword evidence="1" id="KW-0677">Repeat</keyword>
<dbReference type="KEGG" id="otm:OSB_02590"/>
<dbReference type="Gene3D" id="1.25.40.20">
    <property type="entry name" value="Ankyrin repeat-containing domain"/>
    <property type="match status" value="2"/>
</dbReference>
<dbReference type="SMART" id="SM00248">
    <property type="entry name" value="ANK"/>
    <property type="match status" value="3"/>
</dbReference>
<organism evidence="3 4">
    <name type="scientific">Octadecabacter temperatus</name>
    <dbReference type="NCBI Taxonomy" id="1458307"/>
    <lineage>
        <taxon>Bacteria</taxon>
        <taxon>Pseudomonadati</taxon>
        <taxon>Pseudomonadota</taxon>
        <taxon>Alphaproteobacteria</taxon>
        <taxon>Rhodobacterales</taxon>
        <taxon>Roseobacteraceae</taxon>
        <taxon>Octadecabacter</taxon>
    </lineage>
</organism>
<dbReference type="InterPro" id="IPR051165">
    <property type="entry name" value="Multifunctional_ANK_Repeat"/>
</dbReference>
<dbReference type="InterPro" id="IPR002110">
    <property type="entry name" value="Ankyrin_rpt"/>
</dbReference>
<name>A0A0K0Y1P5_9RHOB</name>
<evidence type="ECO:0000256" key="1">
    <source>
        <dbReference type="ARBA" id="ARBA00022737"/>
    </source>
</evidence>
<gene>
    <name evidence="3" type="ORF">OSB_02590</name>
</gene>
<dbReference type="SUPFAM" id="SSF48403">
    <property type="entry name" value="Ankyrin repeat"/>
    <property type="match status" value="1"/>
</dbReference>
<evidence type="ECO:0000313" key="4">
    <source>
        <dbReference type="Proteomes" id="UP000067444"/>
    </source>
</evidence>
<reference evidence="3 4" key="1">
    <citation type="journal article" date="2015" name="Genome Announc.">
        <title>Closed Genome Sequence of Octadecabacter temperatus SB1, the First Mesophilic Species of the Genus Octadecabacter.</title>
        <authorList>
            <person name="Voget S."/>
            <person name="Billerbeck S."/>
            <person name="Simon M."/>
            <person name="Daniel R."/>
        </authorList>
    </citation>
    <scope>NUCLEOTIDE SEQUENCE [LARGE SCALE GENOMIC DNA]</scope>
    <source>
        <strain evidence="3 4">SB1</strain>
    </source>
</reference>
<dbReference type="OrthoDB" id="9812708at2"/>
<dbReference type="PROSITE" id="PS50297">
    <property type="entry name" value="ANK_REP_REGION"/>
    <property type="match status" value="2"/>
</dbReference>
<dbReference type="STRING" id="1458307.OSB_02590"/>
<dbReference type="Pfam" id="PF12796">
    <property type="entry name" value="Ank_2"/>
    <property type="match status" value="1"/>
</dbReference>
<keyword evidence="2" id="KW-0040">ANK repeat</keyword>
<evidence type="ECO:0000256" key="2">
    <source>
        <dbReference type="ARBA" id="ARBA00023043"/>
    </source>
</evidence>
<dbReference type="RefSeq" id="WP_049833277.1">
    <property type="nucleotide sequence ID" value="NZ_CP012160.1"/>
</dbReference>
<dbReference type="EMBL" id="CP012160">
    <property type="protein sequence ID" value="AKS44827.1"/>
    <property type="molecule type" value="Genomic_DNA"/>
</dbReference>
<proteinExistence type="predicted"/>
<sequence length="182" mass="19470">MKLKAKVIGVVLVVGLALAATYFRSTDEGVTPLMIASHEGNSLSVERLISAGEDLDEISAYGWTALMFASMQGNEDVVHLLVDAGADLDIISREVPQMGFLERWGGYSETTALYEAIINENLSIAEYLLDQNVFVSQEAFTVAGSRGTPALLELMVNKGAQIDPVSTSLISRTALTEAARSG</sequence>
<dbReference type="InterPro" id="IPR036770">
    <property type="entry name" value="Ankyrin_rpt-contain_sf"/>
</dbReference>
<dbReference type="Proteomes" id="UP000067444">
    <property type="component" value="Chromosome"/>
</dbReference>
<evidence type="ECO:0000313" key="3">
    <source>
        <dbReference type="EMBL" id="AKS44827.1"/>
    </source>
</evidence>
<dbReference type="PANTHER" id="PTHR24123">
    <property type="entry name" value="ANKYRIN REPEAT-CONTAINING"/>
    <property type="match status" value="1"/>
</dbReference>
<dbReference type="AlphaFoldDB" id="A0A0K0Y1P5"/>
<protein>
    <submittedName>
        <fullName evidence="3">Ankyrin repeat protein</fullName>
    </submittedName>
</protein>
<keyword evidence="4" id="KW-1185">Reference proteome</keyword>
<dbReference type="PANTHER" id="PTHR24123:SF33">
    <property type="entry name" value="PROTEIN HOS4"/>
    <property type="match status" value="1"/>
</dbReference>
<dbReference type="PROSITE" id="PS50088">
    <property type="entry name" value="ANK_REPEAT"/>
    <property type="match status" value="2"/>
</dbReference>
<accession>A0A0K0Y1P5</accession>